<organism evidence="4 5">
    <name type="scientific">Rhododendron simsii</name>
    <name type="common">Sims's rhododendron</name>
    <dbReference type="NCBI Taxonomy" id="118357"/>
    <lineage>
        <taxon>Eukaryota</taxon>
        <taxon>Viridiplantae</taxon>
        <taxon>Streptophyta</taxon>
        <taxon>Embryophyta</taxon>
        <taxon>Tracheophyta</taxon>
        <taxon>Spermatophyta</taxon>
        <taxon>Magnoliopsida</taxon>
        <taxon>eudicotyledons</taxon>
        <taxon>Gunneridae</taxon>
        <taxon>Pentapetalae</taxon>
        <taxon>asterids</taxon>
        <taxon>Ericales</taxon>
        <taxon>Ericaceae</taxon>
        <taxon>Ericoideae</taxon>
        <taxon>Rhodoreae</taxon>
        <taxon>Rhododendron</taxon>
    </lineage>
</organism>
<name>A0A834LLI8_RHOSS</name>
<evidence type="ECO:0000313" key="5">
    <source>
        <dbReference type="Proteomes" id="UP000626092"/>
    </source>
</evidence>
<dbReference type="EMBL" id="WJXA01000006">
    <property type="protein sequence ID" value="KAF7141689.1"/>
    <property type="molecule type" value="Genomic_DNA"/>
</dbReference>
<evidence type="ECO:0000256" key="1">
    <source>
        <dbReference type="SAM" id="MobiDB-lite"/>
    </source>
</evidence>
<protein>
    <submittedName>
        <fullName evidence="4">Uncharacterized protein</fullName>
    </submittedName>
</protein>
<dbReference type="Proteomes" id="UP000626092">
    <property type="component" value="Unassembled WGS sequence"/>
</dbReference>
<proteinExistence type="predicted"/>
<dbReference type="OrthoDB" id="1766478at2759"/>
<gene>
    <name evidence="3" type="ORF">RHSIM_Rhsim06G0181400</name>
    <name evidence="4" type="ORF">RHSIM_Rhsim06G0182300</name>
</gene>
<evidence type="ECO:0000313" key="4">
    <source>
        <dbReference type="EMBL" id="KAF7141689.1"/>
    </source>
</evidence>
<sequence>METPMLGCGVVGPVTRSRSKAGEVLSSLVGKKRKNREEGGTANSEEEAVGLTSEQRQEYSRKDFDYPEFYRGPSSDLPIHIILATEIDPDLPANFSRQIKNSAKAMDYYNSRFNSNYVEPFNPLLMTTREVGGGYLDFVVIDTHKSGRHADEMFQAILYTSPGKEPEVLMCRPQYMPPGTRKGYRPLKGTLCFALLCVACTLVLLDCVWFYELSYTSTIAALCWF</sequence>
<reference evidence="4" key="1">
    <citation type="submission" date="2019-11" db="EMBL/GenBank/DDBJ databases">
        <authorList>
            <person name="Liu Y."/>
            <person name="Hou J."/>
            <person name="Li T.-Q."/>
            <person name="Guan C.-H."/>
            <person name="Wu X."/>
            <person name="Wu H.-Z."/>
            <person name="Ling F."/>
            <person name="Zhang R."/>
            <person name="Shi X.-G."/>
            <person name="Ren J.-P."/>
            <person name="Chen E.-F."/>
            <person name="Sun J.-M."/>
        </authorList>
    </citation>
    <scope>NUCLEOTIDE SEQUENCE</scope>
    <source>
        <strain evidence="4">Adult_tree_wgs_1</strain>
        <tissue evidence="4">Leaves</tissue>
    </source>
</reference>
<evidence type="ECO:0000256" key="2">
    <source>
        <dbReference type="SAM" id="Phobius"/>
    </source>
</evidence>
<dbReference type="AlphaFoldDB" id="A0A834LLI8"/>
<dbReference type="EMBL" id="WJXA01000006">
    <property type="protein sequence ID" value="KAF7140853.1"/>
    <property type="molecule type" value="Genomic_DNA"/>
</dbReference>
<keyword evidence="2" id="KW-1133">Transmembrane helix</keyword>
<keyword evidence="5" id="KW-1185">Reference proteome</keyword>
<keyword evidence="2" id="KW-0472">Membrane</keyword>
<feature type="region of interest" description="Disordered" evidence="1">
    <location>
        <begin position="22"/>
        <end position="58"/>
    </location>
</feature>
<accession>A0A834LLI8</accession>
<evidence type="ECO:0000313" key="3">
    <source>
        <dbReference type="EMBL" id="KAF7140853.1"/>
    </source>
</evidence>
<feature type="transmembrane region" description="Helical" evidence="2">
    <location>
        <begin position="191"/>
        <end position="211"/>
    </location>
</feature>
<keyword evidence="2" id="KW-0812">Transmembrane</keyword>
<comment type="caution">
    <text evidence="4">The sequence shown here is derived from an EMBL/GenBank/DDBJ whole genome shotgun (WGS) entry which is preliminary data.</text>
</comment>